<keyword evidence="7" id="KW-0653">Protein transport</keyword>
<evidence type="ECO:0000256" key="7">
    <source>
        <dbReference type="RuleBase" id="RU003879"/>
    </source>
</evidence>
<proteinExistence type="inferred from homology"/>
<comment type="subcellular location">
    <subcellularLocation>
        <location evidence="1">Cell membrane</location>
        <topology evidence="1">Single-pass membrane protein</topology>
    </subcellularLocation>
    <subcellularLocation>
        <location evidence="7">Cell membrane</location>
        <topology evidence="7">Single-pass type II membrane protein</topology>
    </subcellularLocation>
</comment>
<name>A0ABV7H5B6_9BURK</name>
<dbReference type="InterPro" id="IPR003400">
    <property type="entry name" value="ExbD"/>
</dbReference>
<dbReference type="PANTHER" id="PTHR30558">
    <property type="entry name" value="EXBD MEMBRANE COMPONENT OF PMF-DRIVEN MACROMOLECULE IMPORT SYSTEM"/>
    <property type="match status" value="1"/>
</dbReference>
<dbReference type="Pfam" id="PF02472">
    <property type="entry name" value="ExbD"/>
    <property type="match status" value="1"/>
</dbReference>
<keyword evidence="3" id="KW-1003">Cell membrane</keyword>
<dbReference type="PANTHER" id="PTHR30558:SF7">
    <property type="entry name" value="TOL-PAL SYSTEM PROTEIN TOLR"/>
    <property type="match status" value="1"/>
</dbReference>
<evidence type="ECO:0000256" key="5">
    <source>
        <dbReference type="ARBA" id="ARBA00022989"/>
    </source>
</evidence>
<evidence type="ECO:0000256" key="6">
    <source>
        <dbReference type="ARBA" id="ARBA00023136"/>
    </source>
</evidence>
<gene>
    <name evidence="8" type="ORF">ACFOEN_14610</name>
</gene>
<keyword evidence="5" id="KW-1133">Transmembrane helix</keyword>
<keyword evidence="4 7" id="KW-0812">Transmembrane</keyword>
<comment type="caution">
    <text evidence="8">The sequence shown here is derived from an EMBL/GenBank/DDBJ whole genome shotgun (WGS) entry which is preliminary data.</text>
</comment>
<reference evidence="9" key="1">
    <citation type="journal article" date="2019" name="Int. J. Syst. Evol. Microbiol.">
        <title>The Global Catalogue of Microorganisms (GCM) 10K type strain sequencing project: providing services to taxonomists for standard genome sequencing and annotation.</title>
        <authorList>
            <consortium name="The Broad Institute Genomics Platform"/>
            <consortium name="The Broad Institute Genome Sequencing Center for Infectious Disease"/>
            <person name="Wu L."/>
            <person name="Ma J."/>
        </authorList>
    </citation>
    <scope>NUCLEOTIDE SEQUENCE [LARGE SCALE GENOMIC DNA]</scope>
    <source>
        <strain evidence="9">KCTC 52168</strain>
    </source>
</reference>
<keyword evidence="9" id="KW-1185">Reference proteome</keyword>
<evidence type="ECO:0000256" key="4">
    <source>
        <dbReference type="ARBA" id="ARBA00022692"/>
    </source>
</evidence>
<dbReference type="Gene3D" id="3.30.420.270">
    <property type="match status" value="1"/>
</dbReference>
<comment type="similarity">
    <text evidence="2 7">Belongs to the ExbD/TolR family.</text>
</comment>
<keyword evidence="7" id="KW-0813">Transport</keyword>
<evidence type="ECO:0000313" key="9">
    <source>
        <dbReference type="Proteomes" id="UP001595556"/>
    </source>
</evidence>
<protein>
    <submittedName>
        <fullName evidence="8">Biopolymer transporter ExbD</fullName>
    </submittedName>
</protein>
<accession>A0ABV7H5B6</accession>
<keyword evidence="6" id="KW-0472">Membrane</keyword>
<evidence type="ECO:0000313" key="8">
    <source>
        <dbReference type="EMBL" id="MFC3148862.1"/>
    </source>
</evidence>
<dbReference type="EMBL" id="JBHRTI010000010">
    <property type="protein sequence ID" value="MFC3148862.1"/>
    <property type="molecule type" value="Genomic_DNA"/>
</dbReference>
<organism evidence="8 9">
    <name type="scientific">Piscinibacterium candidicorallinum</name>
    <dbReference type="NCBI Taxonomy" id="1793872"/>
    <lineage>
        <taxon>Bacteria</taxon>
        <taxon>Pseudomonadati</taxon>
        <taxon>Pseudomonadota</taxon>
        <taxon>Betaproteobacteria</taxon>
        <taxon>Burkholderiales</taxon>
        <taxon>Piscinibacterium</taxon>
    </lineage>
</organism>
<dbReference type="RefSeq" id="WP_377306134.1">
    <property type="nucleotide sequence ID" value="NZ_JBHRTI010000010.1"/>
</dbReference>
<evidence type="ECO:0000256" key="2">
    <source>
        <dbReference type="ARBA" id="ARBA00005811"/>
    </source>
</evidence>
<sequence>MLVLLIIFMVSAPLIAPSVVNLPSVGSRTTQPAERPVELVIDKSGAIIEAVDRETSKPLGSTRIEEIASRVLSLQSKTEKPVVISADKDVRYEAVLKVMDELQRKGVKRVGLSVKPAS</sequence>
<evidence type="ECO:0000256" key="1">
    <source>
        <dbReference type="ARBA" id="ARBA00004162"/>
    </source>
</evidence>
<evidence type="ECO:0000256" key="3">
    <source>
        <dbReference type="ARBA" id="ARBA00022475"/>
    </source>
</evidence>
<dbReference type="Proteomes" id="UP001595556">
    <property type="component" value="Unassembled WGS sequence"/>
</dbReference>